<feature type="region of interest" description="Disordered" evidence="1">
    <location>
        <begin position="223"/>
        <end position="249"/>
    </location>
</feature>
<feature type="compositionally biased region" description="Basic and acidic residues" evidence="1">
    <location>
        <begin position="322"/>
        <end position="332"/>
    </location>
</feature>
<dbReference type="STRING" id="882082.SaccyDRAFT_2779"/>
<evidence type="ECO:0000256" key="1">
    <source>
        <dbReference type="SAM" id="MobiDB-lite"/>
    </source>
</evidence>
<proteinExistence type="predicted"/>
<keyword evidence="3" id="KW-1185">Reference proteome</keyword>
<gene>
    <name evidence="2" type="ORF">SaccyDRAFT_2779</name>
</gene>
<feature type="region of interest" description="Disordered" evidence="1">
    <location>
        <begin position="304"/>
        <end position="332"/>
    </location>
</feature>
<dbReference type="RefSeq" id="WP_005456908.1">
    <property type="nucleotide sequence ID" value="NZ_CM001440.1"/>
</dbReference>
<dbReference type="OrthoDB" id="3424167at2"/>
<evidence type="ECO:0000313" key="3">
    <source>
        <dbReference type="Proteomes" id="UP000002791"/>
    </source>
</evidence>
<accession>H5XGT2</accession>
<dbReference type="AlphaFoldDB" id="H5XGT2"/>
<dbReference type="Proteomes" id="UP000002791">
    <property type="component" value="Chromosome"/>
</dbReference>
<dbReference type="eggNOG" id="COG2114">
    <property type="taxonomic scope" value="Bacteria"/>
</dbReference>
<evidence type="ECO:0000313" key="2">
    <source>
        <dbReference type="EMBL" id="EHR61625.1"/>
    </source>
</evidence>
<organism evidence="2 3">
    <name type="scientific">Saccharomonospora cyanea NA-134</name>
    <dbReference type="NCBI Taxonomy" id="882082"/>
    <lineage>
        <taxon>Bacteria</taxon>
        <taxon>Bacillati</taxon>
        <taxon>Actinomycetota</taxon>
        <taxon>Actinomycetes</taxon>
        <taxon>Pseudonocardiales</taxon>
        <taxon>Pseudonocardiaceae</taxon>
        <taxon>Saccharomonospora</taxon>
    </lineage>
</organism>
<dbReference type="EMBL" id="CM001440">
    <property type="protein sequence ID" value="EHR61625.1"/>
    <property type="molecule type" value="Genomic_DNA"/>
</dbReference>
<name>H5XGT2_9PSEU</name>
<dbReference type="HOGENOM" id="CLU_062798_0_0_11"/>
<reference evidence="2 3" key="1">
    <citation type="submission" date="2011-11" db="EMBL/GenBank/DDBJ databases">
        <title>The Noncontiguous Finished sequence of Saccharomonospora cyanea NA-134.</title>
        <authorList>
            <consortium name="US DOE Joint Genome Institute"/>
            <person name="Lucas S."/>
            <person name="Han J."/>
            <person name="Lapidus A."/>
            <person name="Cheng J.-F."/>
            <person name="Goodwin L."/>
            <person name="Pitluck S."/>
            <person name="Peters L."/>
            <person name="Ovchinnikova G."/>
            <person name="Lu M."/>
            <person name="Detter J.C."/>
            <person name="Han C."/>
            <person name="Tapia R."/>
            <person name="Land M."/>
            <person name="Hauser L."/>
            <person name="Kyrpides N."/>
            <person name="Ivanova N."/>
            <person name="Pagani I."/>
            <person name="Brambilla E.-M."/>
            <person name="Klenk H.-P."/>
            <person name="Woyke T."/>
        </authorList>
    </citation>
    <scope>NUCLEOTIDE SEQUENCE [LARGE SCALE GENOMIC DNA]</scope>
    <source>
        <strain evidence="2 3">NA-134</strain>
    </source>
</reference>
<evidence type="ECO:0008006" key="4">
    <source>
        <dbReference type="Google" id="ProtNLM"/>
    </source>
</evidence>
<protein>
    <recommendedName>
        <fullName evidence="4">Family 3 adenylate cyclase</fullName>
    </recommendedName>
</protein>
<sequence length="332" mass="35552">MEQELSQDRGFGELVGILAVDVRRFSAHNDAQQKTIVDLLPVVLRDSATKAGLRQLWDGHGFRAFRGDGYLVGVRPELVGAVVDRYFDSLQNELRRRACDLQAAGVRLRLRASLHLGPVESFDVLVTDSPHGRVMVEAGRMVDAAPVRALLDHSDAEVTFVASVISRSVMEHVVEAGRCLRKPSEFVETSLKVDAKEYEGTGYLRVPTPSGELLTSGLLAVQQRPEAEVTESPEATRNDGGDTSSSNVVKGTVDTVSQVRDVRGGFGNGAVRGVSGGMVVTGNGNVAAGRDANVNRSTTTQEFSGTFFTQGDGNFGPGSGRRVADDTRPAGR</sequence>